<evidence type="ECO:0000313" key="10">
    <source>
        <dbReference type="Proteomes" id="UP000321168"/>
    </source>
</evidence>
<keyword evidence="6 7" id="KW-0234">DNA repair</keyword>
<dbReference type="EMBL" id="VORB01000002">
    <property type="protein sequence ID" value="TXC82065.1"/>
    <property type="molecule type" value="Genomic_DNA"/>
</dbReference>
<keyword evidence="5 7" id="KW-0233">DNA recombination</keyword>
<dbReference type="SMART" id="SM00493">
    <property type="entry name" value="TOPRIM"/>
    <property type="match status" value="1"/>
</dbReference>
<feature type="domain" description="Toprim" evidence="8">
    <location>
        <begin position="84"/>
        <end position="179"/>
    </location>
</feature>
<dbReference type="PROSITE" id="PS01300">
    <property type="entry name" value="RECR"/>
    <property type="match status" value="1"/>
</dbReference>
<dbReference type="Proteomes" id="UP000321168">
    <property type="component" value="Unassembled WGS sequence"/>
</dbReference>
<dbReference type="PANTHER" id="PTHR30446">
    <property type="entry name" value="RECOMBINATION PROTEIN RECR"/>
    <property type="match status" value="1"/>
</dbReference>
<dbReference type="Pfam" id="PF02132">
    <property type="entry name" value="RecR_ZnF"/>
    <property type="match status" value="1"/>
</dbReference>
<dbReference type="InterPro" id="IPR006171">
    <property type="entry name" value="TOPRIM_dom"/>
</dbReference>
<dbReference type="InterPro" id="IPR015967">
    <property type="entry name" value="Rcmb_RecR_Znf"/>
</dbReference>
<keyword evidence="3 7" id="KW-0863">Zinc-finger</keyword>
<dbReference type="NCBIfam" id="TIGR00615">
    <property type="entry name" value="recR"/>
    <property type="match status" value="1"/>
</dbReference>
<dbReference type="HAMAP" id="MF_00017">
    <property type="entry name" value="RecR"/>
    <property type="match status" value="1"/>
</dbReference>
<evidence type="ECO:0000256" key="2">
    <source>
        <dbReference type="ARBA" id="ARBA00022763"/>
    </source>
</evidence>
<dbReference type="OrthoDB" id="9802672at2"/>
<dbReference type="GO" id="GO:0008270">
    <property type="term" value="F:zinc ion binding"/>
    <property type="evidence" value="ECO:0007669"/>
    <property type="project" value="UniProtKB-KW"/>
</dbReference>
<feature type="zinc finger region" description="C4-type" evidence="7">
    <location>
        <begin position="61"/>
        <end position="76"/>
    </location>
</feature>
<dbReference type="Gene3D" id="1.10.8.420">
    <property type="entry name" value="RecR Domain 1"/>
    <property type="match status" value="1"/>
</dbReference>
<reference evidence="9 10" key="1">
    <citation type="submission" date="2019-08" db="EMBL/GenBank/DDBJ databases">
        <title>Genome of Luteibaculum oceani JCM 18817.</title>
        <authorList>
            <person name="Bowman J.P."/>
        </authorList>
    </citation>
    <scope>NUCLEOTIDE SEQUENCE [LARGE SCALE GENOMIC DNA]</scope>
    <source>
        <strain evidence="9 10">JCM 18817</strain>
    </source>
</reference>
<dbReference type="GO" id="GO:0003677">
    <property type="term" value="F:DNA binding"/>
    <property type="evidence" value="ECO:0007669"/>
    <property type="project" value="UniProtKB-UniRule"/>
</dbReference>
<dbReference type="Pfam" id="PF21175">
    <property type="entry name" value="RecR_C"/>
    <property type="match status" value="1"/>
</dbReference>
<comment type="function">
    <text evidence="7">May play a role in DNA repair. It seems to be involved in an RecBC-independent recombinational process of DNA repair. It may act with RecF and RecO.</text>
</comment>
<keyword evidence="2 7" id="KW-0227">DNA damage</keyword>
<name>A0A5C6VE61_9FLAO</name>
<evidence type="ECO:0000256" key="1">
    <source>
        <dbReference type="ARBA" id="ARBA00022723"/>
    </source>
</evidence>
<dbReference type="AlphaFoldDB" id="A0A5C6VE61"/>
<organism evidence="9 10">
    <name type="scientific">Luteibaculum oceani</name>
    <dbReference type="NCBI Taxonomy" id="1294296"/>
    <lineage>
        <taxon>Bacteria</taxon>
        <taxon>Pseudomonadati</taxon>
        <taxon>Bacteroidota</taxon>
        <taxon>Flavobacteriia</taxon>
        <taxon>Flavobacteriales</taxon>
        <taxon>Luteibaculaceae</taxon>
        <taxon>Luteibaculum</taxon>
    </lineage>
</organism>
<gene>
    <name evidence="7 9" type="primary">recR</name>
    <name evidence="9" type="ORF">FRX97_02940</name>
</gene>
<dbReference type="Pfam" id="PF21176">
    <property type="entry name" value="RecR_HhH"/>
    <property type="match status" value="1"/>
</dbReference>
<evidence type="ECO:0000313" key="9">
    <source>
        <dbReference type="EMBL" id="TXC82065.1"/>
    </source>
</evidence>
<keyword evidence="10" id="KW-1185">Reference proteome</keyword>
<keyword evidence="4 7" id="KW-0862">Zinc</keyword>
<dbReference type="InterPro" id="IPR034137">
    <property type="entry name" value="TOPRIM_RecR"/>
</dbReference>
<protein>
    <recommendedName>
        <fullName evidence="7">Recombination protein RecR</fullName>
    </recommendedName>
</protein>
<sequence length="207" mass="22963">MSEDHIPSKHVLKAVEQLSSLPSVGRKSALRLVLHMLKWDADRIEAFANSMKDLATEVKYCERCFNLSDSTLCNICASPHRNQELICIVETIKDVMAIEATKQFNGLYHVLGGVISPLEGIGPSDVNIDSLLKRVQEEGTKEVILALNATMEGDTTAFYLHKKLNPLCAEISTLARGISFGDELEYADEISLGRSIQNRTPFDKADR</sequence>
<dbReference type="Pfam" id="PF13662">
    <property type="entry name" value="Toprim_4"/>
    <property type="match status" value="1"/>
</dbReference>
<dbReference type="PROSITE" id="PS50880">
    <property type="entry name" value="TOPRIM"/>
    <property type="match status" value="1"/>
</dbReference>
<evidence type="ECO:0000256" key="7">
    <source>
        <dbReference type="HAMAP-Rule" id="MF_00017"/>
    </source>
</evidence>
<dbReference type="InterPro" id="IPR023627">
    <property type="entry name" value="Rcmb_RecR"/>
</dbReference>
<evidence type="ECO:0000256" key="3">
    <source>
        <dbReference type="ARBA" id="ARBA00022771"/>
    </source>
</evidence>
<dbReference type="Gene3D" id="3.30.60.80">
    <property type="match status" value="1"/>
</dbReference>
<evidence type="ECO:0000256" key="4">
    <source>
        <dbReference type="ARBA" id="ARBA00022833"/>
    </source>
</evidence>
<comment type="caution">
    <text evidence="9">The sequence shown here is derived from an EMBL/GenBank/DDBJ whole genome shotgun (WGS) entry which is preliminary data.</text>
</comment>
<dbReference type="GO" id="GO:0006281">
    <property type="term" value="P:DNA repair"/>
    <property type="evidence" value="ECO:0007669"/>
    <property type="project" value="UniProtKB-UniRule"/>
</dbReference>
<dbReference type="InterPro" id="IPR000093">
    <property type="entry name" value="DNA_Rcmb_RecR"/>
</dbReference>
<proteinExistence type="inferred from homology"/>
<evidence type="ECO:0000256" key="6">
    <source>
        <dbReference type="ARBA" id="ARBA00023204"/>
    </source>
</evidence>
<evidence type="ECO:0000259" key="8">
    <source>
        <dbReference type="PROSITE" id="PS50880"/>
    </source>
</evidence>
<evidence type="ECO:0000256" key="5">
    <source>
        <dbReference type="ARBA" id="ARBA00023172"/>
    </source>
</evidence>
<dbReference type="PANTHER" id="PTHR30446:SF0">
    <property type="entry name" value="RECOMBINATION PROTEIN RECR"/>
    <property type="match status" value="1"/>
</dbReference>
<dbReference type="RefSeq" id="WP_147013224.1">
    <property type="nucleotide sequence ID" value="NZ_VORB01000002.1"/>
</dbReference>
<accession>A0A5C6VE61</accession>
<dbReference type="SUPFAM" id="SSF111304">
    <property type="entry name" value="Recombination protein RecR"/>
    <property type="match status" value="1"/>
</dbReference>
<dbReference type="CDD" id="cd01025">
    <property type="entry name" value="TOPRIM_recR"/>
    <property type="match status" value="1"/>
</dbReference>
<dbReference type="Gene3D" id="3.40.1360.10">
    <property type="match status" value="1"/>
</dbReference>
<keyword evidence="1 7" id="KW-0479">Metal-binding</keyword>
<dbReference type="GO" id="GO:0006310">
    <property type="term" value="P:DNA recombination"/>
    <property type="evidence" value="ECO:0007669"/>
    <property type="project" value="UniProtKB-UniRule"/>
</dbReference>
<comment type="similarity">
    <text evidence="7">Belongs to the RecR family.</text>
</comment>